<feature type="chain" id="PRO_5001830636" evidence="1">
    <location>
        <begin position="17"/>
        <end position="216"/>
    </location>
</feature>
<sequence length="216" mass="23983">MAGFFLLSVLPGSMSSFYGDEIGMQDSFDLDTSKVYQGGQLAPMQWTSHPYANFTSENSIPWLPLHPSYITLNVESQTKKLSLFGQLMELKNRGDPLVPSQTTPSLMHSLVVRLSNLYEETSPQYMWFHNSCGLVVAKITHSSAVFVLIANYGSDVQFITEDVQCGDKSVSSFLTSSYLSKRVDVLLSTNSSFIGQIELHHLQLEPGDAIIGRFIT</sequence>
<name>A0A087UJV1_STEMI</name>
<reference evidence="3 4" key="1">
    <citation type="submission" date="2013-11" db="EMBL/GenBank/DDBJ databases">
        <title>Genome sequencing of Stegodyphus mimosarum.</title>
        <authorList>
            <person name="Bechsgaard J."/>
        </authorList>
    </citation>
    <scope>NUCLEOTIDE SEQUENCE [LARGE SCALE GENOMIC DNA]</scope>
</reference>
<dbReference type="Pfam" id="PF00128">
    <property type="entry name" value="Alpha-amylase"/>
    <property type="match status" value="1"/>
</dbReference>
<feature type="non-terminal residue" evidence="3">
    <location>
        <position position="216"/>
    </location>
</feature>
<dbReference type="Proteomes" id="UP000054359">
    <property type="component" value="Unassembled WGS sequence"/>
</dbReference>
<organism evidence="3 4">
    <name type="scientific">Stegodyphus mimosarum</name>
    <name type="common">African social velvet spider</name>
    <dbReference type="NCBI Taxonomy" id="407821"/>
    <lineage>
        <taxon>Eukaryota</taxon>
        <taxon>Metazoa</taxon>
        <taxon>Ecdysozoa</taxon>
        <taxon>Arthropoda</taxon>
        <taxon>Chelicerata</taxon>
        <taxon>Arachnida</taxon>
        <taxon>Araneae</taxon>
        <taxon>Araneomorphae</taxon>
        <taxon>Entelegynae</taxon>
        <taxon>Eresoidea</taxon>
        <taxon>Eresidae</taxon>
        <taxon>Stegodyphus</taxon>
    </lineage>
</organism>
<proteinExistence type="predicted"/>
<accession>A0A087UJV1</accession>
<evidence type="ECO:0000313" key="4">
    <source>
        <dbReference type="Proteomes" id="UP000054359"/>
    </source>
</evidence>
<dbReference type="InterPro" id="IPR017853">
    <property type="entry name" value="GH"/>
</dbReference>
<dbReference type="STRING" id="407821.A0A087UJV1"/>
<keyword evidence="1" id="KW-0732">Signal</keyword>
<dbReference type="InterPro" id="IPR006047">
    <property type="entry name" value="GH13_cat_dom"/>
</dbReference>
<dbReference type="SUPFAM" id="SSF51445">
    <property type="entry name" value="(Trans)glycosidases"/>
    <property type="match status" value="1"/>
</dbReference>
<feature type="signal peptide" evidence="1">
    <location>
        <begin position="1"/>
        <end position="16"/>
    </location>
</feature>
<dbReference type="EMBL" id="KK120151">
    <property type="protein sequence ID" value="KFM77640.1"/>
    <property type="molecule type" value="Genomic_DNA"/>
</dbReference>
<evidence type="ECO:0000313" key="3">
    <source>
        <dbReference type="EMBL" id="KFM77640.1"/>
    </source>
</evidence>
<dbReference type="OMA" id="LRYNSHI"/>
<dbReference type="AlphaFoldDB" id="A0A087UJV1"/>
<keyword evidence="4" id="KW-1185">Reference proteome</keyword>
<dbReference type="OrthoDB" id="6416479at2759"/>
<dbReference type="Gene3D" id="3.20.20.80">
    <property type="entry name" value="Glycosidases"/>
    <property type="match status" value="1"/>
</dbReference>
<evidence type="ECO:0000256" key="1">
    <source>
        <dbReference type="SAM" id="SignalP"/>
    </source>
</evidence>
<protein>
    <submittedName>
        <fullName evidence="3">Putative maltase D</fullName>
    </submittedName>
</protein>
<dbReference type="GO" id="GO:0005975">
    <property type="term" value="P:carbohydrate metabolic process"/>
    <property type="evidence" value="ECO:0007669"/>
    <property type="project" value="InterPro"/>
</dbReference>
<gene>
    <name evidence="3" type="ORF">X975_10660</name>
</gene>
<feature type="domain" description="Glycosyl hydrolase family 13 catalytic" evidence="2">
    <location>
        <begin position="6"/>
        <end position="84"/>
    </location>
</feature>
<evidence type="ECO:0000259" key="2">
    <source>
        <dbReference type="Pfam" id="PF00128"/>
    </source>
</evidence>